<dbReference type="Gene3D" id="3.20.20.80">
    <property type="entry name" value="Glycosidases"/>
    <property type="match status" value="2"/>
</dbReference>
<keyword evidence="1" id="KW-0378">Hydrolase</keyword>
<evidence type="ECO:0000259" key="4">
    <source>
        <dbReference type="PROSITE" id="PS51910"/>
    </source>
</evidence>
<evidence type="ECO:0000256" key="3">
    <source>
        <dbReference type="SAM" id="SignalP"/>
    </source>
</evidence>
<dbReference type="GO" id="GO:0005576">
    <property type="term" value="C:extracellular region"/>
    <property type="evidence" value="ECO:0007669"/>
    <property type="project" value="TreeGrafter"/>
</dbReference>
<keyword evidence="3" id="KW-0732">Signal</keyword>
<evidence type="ECO:0000256" key="2">
    <source>
        <dbReference type="ARBA" id="ARBA00023295"/>
    </source>
</evidence>
<dbReference type="PANTHER" id="PTHR45708">
    <property type="entry name" value="ENDOCHITINASE"/>
    <property type="match status" value="1"/>
</dbReference>
<proteinExistence type="predicted"/>
<feature type="signal peptide" evidence="3">
    <location>
        <begin position="1"/>
        <end position="23"/>
    </location>
</feature>
<reference evidence="6" key="1">
    <citation type="submission" date="2025-08" db="UniProtKB">
        <authorList>
            <consortium name="RefSeq"/>
        </authorList>
    </citation>
    <scope>IDENTIFICATION</scope>
    <source>
        <tissue evidence="6">Seedling</tissue>
    </source>
</reference>
<dbReference type="AlphaFoldDB" id="A0A6P3ZFQ2"/>
<dbReference type="GeneID" id="107405546"/>
<dbReference type="SUPFAM" id="SSF51445">
    <property type="entry name" value="(Trans)glycosidases"/>
    <property type="match status" value="1"/>
</dbReference>
<organism evidence="5 6">
    <name type="scientific">Ziziphus jujuba</name>
    <name type="common">Chinese jujube</name>
    <name type="synonym">Ziziphus sativa</name>
    <dbReference type="NCBI Taxonomy" id="326968"/>
    <lineage>
        <taxon>Eukaryota</taxon>
        <taxon>Viridiplantae</taxon>
        <taxon>Streptophyta</taxon>
        <taxon>Embryophyta</taxon>
        <taxon>Tracheophyta</taxon>
        <taxon>Spermatophyta</taxon>
        <taxon>Magnoliopsida</taxon>
        <taxon>eudicotyledons</taxon>
        <taxon>Gunneridae</taxon>
        <taxon>Pentapetalae</taxon>
        <taxon>rosids</taxon>
        <taxon>fabids</taxon>
        <taxon>Rosales</taxon>
        <taxon>Rhamnaceae</taxon>
        <taxon>Paliureae</taxon>
        <taxon>Ziziphus</taxon>
    </lineage>
</organism>
<dbReference type="PROSITE" id="PS51910">
    <property type="entry name" value="GH18_2"/>
    <property type="match status" value="1"/>
</dbReference>
<dbReference type="InterPro" id="IPR001223">
    <property type="entry name" value="Glyco_hydro18_cat"/>
</dbReference>
<protein>
    <submittedName>
        <fullName evidence="6">Hevamine-A-like</fullName>
    </submittedName>
</protein>
<dbReference type="InterPro" id="IPR050542">
    <property type="entry name" value="Glycosyl_Hydrlase18_Chitinase"/>
</dbReference>
<accession>A0A6P3ZFQ2</accession>
<feature type="domain" description="GH18" evidence="4">
    <location>
        <begin position="1"/>
        <end position="160"/>
    </location>
</feature>
<evidence type="ECO:0000313" key="6">
    <source>
        <dbReference type="RefSeq" id="XP_060675870.1"/>
    </source>
</evidence>
<keyword evidence="5" id="KW-1185">Reference proteome</keyword>
<dbReference type="GO" id="GO:0004568">
    <property type="term" value="F:chitinase activity"/>
    <property type="evidence" value="ECO:0007669"/>
    <property type="project" value="TreeGrafter"/>
</dbReference>
<feature type="chain" id="PRO_5044646897" evidence="3">
    <location>
        <begin position="24"/>
        <end position="160"/>
    </location>
</feature>
<dbReference type="Proteomes" id="UP001652623">
    <property type="component" value="Chromosome 8"/>
</dbReference>
<dbReference type="InterPro" id="IPR017853">
    <property type="entry name" value="GH"/>
</dbReference>
<name>A0A6P3ZFQ2_ZIZJJ</name>
<evidence type="ECO:0000256" key="1">
    <source>
        <dbReference type="ARBA" id="ARBA00022801"/>
    </source>
</evidence>
<gene>
    <name evidence="6" type="primary">LOC107405546</name>
</gene>
<dbReference type="PANTHER" id="PTHR45708:SF49">
    <property type="entry name" value="ENDOCHITINASE"/>
    <property type="match status" value="1"/>
</dbReference>
<evidence type="ECO:0000313" key="5">
    <source>
        <dbReference type="Proteomes" id="UP001652623"/>
    </source>
</evidence>
<sequence>MGLLANLLLACLLTSSLIQISKAQGGISIYWGKNGSDYYDEKSLAETGETGLYSIVNVGSVSQFGNGLDIEIYLSNHCTPDTFNYFNLFGDDTDYLDYLARYLKGYSEQGAKPIYLSIAPQCPYPDDYLGDDIGTGVFDYVWVQFYQTYPYCNATCEYNT</sequence>
<dbReference type="RefSeq" id="XP_060675870.1">
    <property type="nucleotide sequence ID" value="XM_060819887.1"/>
</dbReference>
<keyword evidence="2" id="KW-0326">Glycosidase</keyword>
<dbReference type="GO" id="GO:0005975">
    <property type="term" value="P:carbohydrate metabolic process"/>
    <property type="evidence" value="ECO:0007669"/>
    <property type="project" value="InterPro"/>
</dbReference>